<dbReference type="EC" id="5.6.2.3" evidence="1"/>
<dbReference type="GO" id="GO:0005524">
    <property type="term" value="F:ATP binding"/>
    <property type="evidence" value="ECO:0007669"/>
    <property type="project" value="UniProtKB-KW"/>
</dbReference>
<dbReference type="Gene3D" id="3.40.50.300">
    <property type="entry name" value="P-loop containing nucleotide triphosphate hydrolases"/>
    <property type="match status" value="1"/>
</dbReference>
<dbReference type="PANTHER" id="PTHR47642">
    <property type="entry name" value="ATP-DEPENDENT DNA HELICASE"/>
    <property type="match status" value="1"/>
</dbReference>
<dbReference type="GO" id="GO:0016887">
    <property type="term" value="F:ATP hydrolysis activity"/>
    <property type="evidence" value="ECO:0007669"/>
    <property type="project" value="RHEA"/>
</dbReference>
<evidence type="ECO:0000313" key="4">
    <source>
        <dbReference type="EMBL" id="CEI62026.1"/>
    </source>
</evidence>
<dbReference type="STRING" id="56646.A0A2L2TG80"/>
<organism evidence="4 5">
    <name type="scientific">Fusarium venenatum</name>
    <dbReference type="NCBI Taxonomy" id="56646"/>
    <lineage>
        <taxon>Eukaryota</taxon>
        <taxon>Fungi</taxon>
        <taxon>Dikarya</taxon>
        <taxon>Ascomycota</taxon>
        <taxon>Pezizomycotina</taxon>
        <taxon>Sordariomycetes</taxon>
        <taxon>Hypocreomycetidae</taxon>
        <taxon>Hypocreales</taxon>
        <taxon>Nectriaceae</taxon>
        <taxon>Fusarium</taxon>
    </lineage>
</organism>
<evidence type="ECO:0000256" key="2">
    <source>
        <dbReference type="SAM" id="MobiDB-lite"/>
    </source>
</evidence>
<sequence>MEQIAGQISLNDYFRPIPPPLPQRQAMQRSLPPPPPSPERQELAVSFISISSDEDEPDTRELTGPTLCREQQDLLNLIMSDENVFFTGSAGCGKSTVLKAAIAQLQAAGKKVAVTAPTGRAALNVDGITLYSYMGWNTNDVKLDLDKLKGKMYGQAKKNIRKSLKATYVLIIVEISMVENNFLSRMEAVLRDIRHIERPWGGLQLIVTGDFCQLPSVLPFQNCWEIHRQSDRPFIKTLQKCRLGIPCSEQEFDMLLNHESEVENATQLVCKRKEAKKVNAEKLDEITEHTPKDYKCEDGIWFPPSYDGRRDTFSDRTKERNLAYFDDRHRFNIKVELKKTQLVMLLGVIVDWEQIDMEKLPKFDGPDGDLKTTHVGLFTDEYMRNNPEPKNQVWPVVRFSNGYKKTIYPVCLVHSVNDHLGIKVFRTQIPLIPGWAITIHKSQGMTLERVIVNLKNTFEVGQAYVAHCQEQRA</sequence>
<comment type="cofactor">
    <cofactor evidence="1">
        <name>Mg(2+)</name>
        <dbReference type="ChEBI" id="CHEBI:18420"/>
    </cofactor>
</comment>
<keyword evidence="5" id="KW-1185">Reference proteome</keyword>
<accession>A0A2L2TG80</accession>
<evidence type="ECO:0000256" key="1">
    <source>
        <dbReference type="RuleBase" id="RU363044"/>
    </source>
</evidence>
<comment type="similarity">
    <text evidence="1">Belongs to the helicase family.</text>
</comment>
<dbReference type="CDD" id="cd18809">
    <property type="entry name" value="SF1_C_RecD"/>
    <property type="match status" value="1"/>
</dbReference>
<feature type="region of interest" description="Disordered" evidence="2">
    <location>
        <begin position="1"/>
        <end position="40"/>
    </location>
</feature>
<keyword evidence="1" id="KW-0234">DNA repair</keyword>
<keyword evidence="1" id="KW-0378">Hydrolase</keyword>
<evidence type="ECO:0000313" key="5">
    <source>
        <dbReference type="Proteomes" id="UP000245910"/>
    </source>
</evidence>
<name>A0A2L2TG80_9HYPO</name>
<comment type="catalytic activity">
    <reaction evidence="1">
        <text>ATP + H2O = ADP + phosphate + H(+)</text>
        <dbReference type="Rhea" id="RHEA:13065"/>
        <dbReference type="ChEBI" id="CHEBI:15377"/>
        <dbReference type="ChEBI" id="CHEBI:15378"/>
        <dbReference type="ChEBI" id="CHEBI:30616"/>
        <dbReference type="ChEBI" id="CHEBI:43474"/>
        <dbReference type="ChEBI" id="CHEBI:456216"/>
        <dbReference type="EC" id="5.6.2.3"/>
    </reaction>
</comment>
<proteinExistence type="inferred from homology"/>
<keyword evidence="1" id="KW-0233">DNA recombination</keyword>
<dbReference type="PANTHER" id="PTHR47642:SF5">
    <property type="entry name" value="ATP-DEPENDENT DNA HELICASE"/>
    <property type="match status" value="1"/>
</dbReference>
<dbReference type="GO" id="GO:0006281">
    <property type="term" value="P:DNA repair"/>
    <property type="evidence" value="ECO:0007669"/>
    <property type="project" value="UniProtKB-KW"/>
</dbReference>
<dbReference type="InterPro" id="IPR051055">
    <property type="entry name" value="PIF1_helicase"/>
</dbReference>
<dbReference type="Proteomes" id="UP000245910">
    <property type="component" value="Chromosome II"/>
</dbReference>
<dbReference type="SUPFAM" id="SSF52540">
    <property type="entry name" value="P-loop containing nucleoside triphosphate hydrolases"/>
    <property type="match status" value="2"/>
</dbReference>
<dbReference type="InterPro" id="IPR027417">
    <property type="entry name" value="P-loop_NTPase"/>
</dbReference>
<keyword evidence="1" id="KW-0227">DNA damage</keyword>
<reference evidence="5" key="1">
    <citation type="submission" date="2014-10" db="EMBL/GenBank/DDBJ databases">
        <authorList>
            <person name="King R."/>
        </authorList>
    </citation>
    <scope>NUCLEOTIDE SEQUENCE [LARGE SCALE GENOMIC DNA]</scope>
    <source>
        <strain evidence="5">A3/5</strain>
    </source>
</reference>
<dbReference type="InterPro" id="IPR010285">
    <property type="entry name" value="DNA_helicase_pif1-like_DEAD"/>
</dbReference>
<dbReference type="GO" id="GO:0006310">
    <property type="term" value="P:DNA recombination"/>
    <property type="evidence" value="ECO:0007669"/>
    <property type="project" value="UniProtKB-KW"/>
</dbReference>
<protein>
    <recommendedName>
        <fullName evidence="1">ATP-dependent DNA helicase</fullName>
        <ecNumber evidence="1">5.6.2.3</ecNumber>
    </recommendedName>
</protein>
<dbReference type="GO" id="GO:0000723">
    <property type="term" value="P:telomere maintenance"/>
    <property type="evidence" value="ECO:0007669"/>
    <property type="project" value="InterPro"/>
</dbReference>
<dbReference type="EMBL" id="LN649230">
    <property type="protein sequence ID" value="CEI62026.1"/>
    <property type="molecule type" value="Genomic_DNA"/>
</dbReference>
<dbReference type="Pfam" id="PF05970">
    <property type="entry name" value="PIF1"/>
    <property type="match status" value="1"/>
</dbReference>
<keyword evidence="1" id="KW-0347">Helicase</keyword>
<dbReference type="AlphaFoldDB" id="A0A2L2TG80"/>
<keyword evidence="1" id="KW-0547">Nucleotide-binding</keyword>
<feature type="domain" description="DNA helicase Pif1-like DEAD-box helicase" evidence="3">
    <location>
        <begin position="67"/>
        <end position="219"/>
    </location>
</feature>
<feature type="compositionally biased region" description="Polar residues" evidence="2">
    <location>
        <begin position="1"/>
        <end position="10"/>
    </location>
</feature>
<keyword evidence="1" id="KW-0067">ATP-binding</keyword>
<dbReference type="GO" id="GO:0043139">
    <property type="term" value="F:5'-3' DNA helicase activity"/>
    <property type="evidence" value="ECO:0007669"/>
    <property type="project" value="UniProtKB-EC"/>
</dbReference>
<evidence type="ECO:0000259" key="3">
    <source>
        <dbReference type="Pfam" id="PF05970"/>
    </source>
</evidence>